<proteinExistence type="predicted"/>
<sequence length="54" mass="5955">TTALRRVTITGSPPWPGWRLQDRRPGWVTVTGPPPWLGDGYRTAVLAWVTVTGP</sequence>
<dbReference type="AlphaFoldDB" id="A0AA38GG87"/>
<feature type="non-terminal residue" evidence="1">
    <location>
        <position position="1"/>
    </location>
</feature>
<name>A0AA38GG87_TAXCH</name>
<accession>A0AA38GG87</accession>
<evidence type="ECO:0000313" key="2">
    <source>
        <dbReference type="Proteomes" id="UP000824469"/>
    </source>
</evidence>
<reference evidence="1 2" key="1">
    <citation type="journal article" date="2021" name="Nat. Plants">
        <title>The Taxus genome provides insights into paclitaxel biosynthesis.</title>
        <authorList>
            <person name="Xiong X."/>
            <person name="Gou J."/>
            <person name="Liao Q."/>
            <person name="Li Y."/>
            <person name="Zhou Q."/>
            <person name="Bi G."/>
            <person name="Li C."/>
            <person name="Du R."/>
            <person name="Wang X."/>
            <person name="Sun T."/>
            <person name="Guo L."/>
            <person name="Liang H."/>
            <person name="Lu P."/>
            <person name="Wu Y."/>
            <person name="Zhang Z."/>
            <person name="Ro D.K."/>
            <person name="Shang Y."/>
            <person name="Huang S."/>
            <person name="Yan J."/>
        </authorList>
    </citation>
    <scope>NUCLEOTIDE SEQUENCE [LARGE SCALE GENOMIC DNA]</scope>
    <source>
        <strain evidence="1">Ta-2019</strain>
    </source>
</reference>
<evidence type="ECO:0000313" key="1">
    <source>
        <dbReference type="EMBL" id="KAH9322321.1"/>
    </source>
</evidence>
<dbReference type="EMBL" id="JAHRHJ020000003">
    <property type="protein sequence ID" value="KAH9322321.1"/>
    <property type="molecule type" value="Genomic_DNA"/>
</dbReference>
<dbReference type="Proteomes" id="UP000824469">
    <property type="component" value="Unassembled WGS sequence"/>
</dbReference>
<feature type="non-terminal residue" evidence="1">
    <location>
        <position position="54"/>
    </location>
</feature>
<keyword evidence="2" id="KW-1185">Reference proteome</keyword>
<gene>
    <name evidence="1" type="ORF">KI387_016960</name>
</gene>
<protein>
    <submittedName>
        <fullName evidence="1">Uncharacterized protein</fullName>
    </submittedName>
</protein>
<organism evidence="1 2">
    <name type="scientific">Taxus chinensis</name>
    <name type="common">Chinese yew</name>
    <name type="synonym">Taxus wallichiana var. chinensis</name>
    <dbReference type="NCBI Taxonomy" id="29808"/>
    <lineage>
        <taxon>Eukaryota</taxon>
        <taxon>Viridiplantae</taxon>
        <taxon>Streptophyta</taxon>
        <taxon>Embryophyta</taxon>
        <taxon>Tracheophyta</taxon>
        <taxon>Spermatophyta</taxon>
        <taxon>Pinopsida</taxon>
        <taxon>Pinidae</taxon>
        <taxon>Conifers II</taxon>
        <taxon>Cupressales</taxon>
        <taxon>Taxaceae</taxon>
        <taxon>Taxus</taxon>
    </lineage>
</organism>
<comment type="caution">
    <text evidence="1">The sequence shown here is derived from an EMBL/GenBank/DDBJ whole genome shotgun (WGS) entry which is preliminary data.</text>
</comment>